<dbReference type="AlphaFoldDB" id="A0A6I2U204"/>
<name>A0A6I2U204_9BACT</name>
<dbReference type="NCBIfam" id="TIGR01537">
    <property type="entry name" value="portal_HK97"/>
    <property type="match status" value="1"/>
</dbReference>
<accession>A0A6I2U204</accession>
<comment type="caution">
    <text evidence="1">The sequence shown here is derived from an EMBL/GenBank/DDBJ whole genome shotgun (WGS) entry which is preliminary data.</text>
</comment>
<evidence type="ECO:0000313" key="1">
    <source>
        <dbReference type="EMBL" id="MST77769.1"/>
    </source>
</evidence>
<dbReference type="InterPro" id="IPR006427">
    <property type="entry name" value="Portal_HK97"/>
</dbReference>
<proteinExistence type="predicted"/>
<gene>
    <name evidence="1" type="ORF">FYJ72_08765</name>
</gene>
<organism evidence="1 2">
    <name type="scientific">Segatella copri</name>
    <dbReference type="NCBI Taxonomy" id="165179"/>
    <lineage>
        <taxon>Bacteria</taxon>
        <taxon>Pseudomonadati</taxon>
        <taxon>Bacteroidota</taxon>
        <taxon>Bacteroidia</taxon>
        <taxon>Bacteroidales</taxon>
        <taxon>Prevotellaceae</taxon>
        <taxon>Segatella</taxon>
    </lineage>
</organism>
<dbReference type="Pfam" id="PF04860">
    <property type="entry name" value="Phage_portal"/>
    <property type="match status" value="1"/>
</dbReference>
<reference evidence="1 2" key="1">
    <citation type="submission" date="2019-08" db="EMBL/GenBank/DDBJ databases">
        <title>In-depth cultivation of the pig gut microbiome towards novel bacterial diversity and tailored functional studies.</title>
        <authorList>
            <person name="Wylensek D."/>
            <person name="Hitch T.C.A."/>
            <person name="Clavel T."/>
        </authorList>
    </citation>
    <scope>NUCLEOTIDE SEQUENCE [LARGE SCALE GENOMIC DNA]</scope>
    <source>
        <strain evidence="1 2">LKV-178-WT-2C</strain>
    </source>
</reference>
<dbReference type="EMBL" id="VUNF01000015">
    <property type="protein sequence ID" value="MST77769.1"/>
    <property type="molecule type" value="Genomic_DNA"/>
</dbReference>
<evidence type="ECO:0000313" key="2">
    <source>
        <dbReference type="Proteomes" id="UP000450161"/>
    </source>
</evidence>
<dbReference type="InterPro" id="IPR006944">
    <property type="entry name" value="Phage/GTA_portal"/>
</dbReference>
<protein>
    <submittedName>
        <fullName evidence="1">Phage portal protein</fullName>
    </submittedName>
</protein>
<sequence length="427" mass="47960">MGFWTDFINIFKRSVEADPTPAGSESPLSPRMGGDYTDFFTWSGTTKTALSVATAYRCVKFLSEGVANLPMLYMRIKDGIFVEDTNSRLHYLLSVQPDSTKSAFDFWKEVVENVLLEGNAYIVPIYNTVSMEVDRLVLCGRGTVSHDIYNDIYTVSDPVNGVYGSYDEDEILHIKFHTLNGKSGLSVLSYARLTLNIALSGDRETYSRFVNGGTVRGIVSNDKSVTGFGEYQDKELEKTAGSIDGKFRNGDRIVSLPGQVDFKQISLSSTDMQFLESRKFTVRDICRFFGVHPSFVFDDTSNNYKSAEMANVAFLSNTLNPILRNIENEFLRKLVAPSLCCKRKFQFDRRGLYACDLDSRVKYQAATIAAGIYTVNDWRKEENKLPIEGGDKVLVSANLRDIMDESKVANNIKSDNNKKENEDETGE</sequence>
<dbReference type="Proteomes" id="UP000450161">
    <property type="component" value="Unassembled WGS sequence"/>
</dbReference>